<dbReference type="InterPro" id="IPR046335">
    <property type="entry name" value="LacI/GalR-like_sensor"/>
</dbReference>
<proteinExistence type="predicted"/>
<keyword evidence="3" id="KW-0238">DNA-binding</keyword>
<dbReference type="CDD" id="cd01392">
    <property type="entry name" value="HTH_LacI"/>
    <property type="match status" value="1"/>
</dbReference>
<dbReference type="InterPro" id="IPR000843">
    <property type="entry name" value="HTH_LacI"/>
</dbReference>
<dbReference type="EMBL" id="QGDL01000007">
    <property type="protein sequence ID" value="PWJ28955.1"/>
    <property type="molecule type" value="Genomic_DNA"/>
</dbReference>
<evidence type="ECO:0000256" key="1">
    <source>
        <dbReference type="ARBA" id="ARBA00022491"/>
    </source>
</evidence>
<dbReference type="RefSeq" id="WP_181368693.1">
    <property type="nucleotide sequence ID" value="NZ_BAAACK010000011.1"/>
</dbReference>
<evidence type="ECO:0000313" key="7">
    <source>
        <dbReference type="Proteomes" id="UP000245845"/>
    </source>
</evidence>
<keyword evidence="2" id="KW-0805">Transcription regulation</keyword>
<evidence type="ECO:0000256" key="2">
    <source>
        <dbReference type="ARBA" id="ARBA00023015"/>
    </source>
</evidence>
<gene>
    <name evidence="6" type="ORF">A8806_107103</name>
</gene>
<accession>A0A2Y9BID4</accession>
<comment type="caution">
    <text evidence="6">The sequence shown here is derived from an EMBL/GenBank/DDBJ whole genome shotgun (WGS) entry which is preliminary data.</text>
</comment>
<dbReference type="SUPFAM" id="SSF53822">
    <property type="entry name" value="Periplasmic binding protein-like I"/>
    <property type="match status" value="1"/>
</dbReference>
<dbReference type="GO" id="GO:0003700">
    <property type="term" value="F:DNA-binding transcription factor activity"/>
    <property type="evidence" value="ECO:0007669"/>
    <property type="project" value="TreeGrafter"/>
</dbReference>
<dbReference type="Proteomes" id="UP000245845">
    <property type="component" value="Unassembled WGS sequence"/>
</dbReference>
<reference evidence="6 7" key="1">
    <citation type="submission" date="2018-05" db="EMBL/GenBank/DDBJ databases">
        <title>The Hungate 1000. A catalogue of reference genomes from the rumen microbiome.</title>
        <authorList>
            <person name="Kelly W."/>
        </authorList>
    </citation>
    <scope>NUCLEOTIDE SEQUENCE [LARGE SCALE GENOMIC DNA]</scope>
    <source>
        <strain evidence="6 7">NLAE-zl-C242</strain>
    </source>
</reference>
<dbReference type="Pfam" id="PF00356">
    <property type="entry name" value="LacI"/>
    <property type="match status" value="1"/>
</dbReference>
<keyword evidence="4" id="KW-0804">Transcription</keyword>
<organism evidence="6 7">
    <name type="scientific">Faecalicatena orotica</name>
    <dbReference type="NCBI Taxonomy" id="1544"/>
    <lineage>
        <taxon>Bacteria</taxon>
        <taxon>Bacillati</taxon>
        <taxon>Bacillota</taxon>
        <taxon>Clostridia</taxon>
        <taxon>Lachnospirales</taxon>
        <taxon>Lachnospiraceae</taxon>
        <taxon>Faecalicatena</taxon>
    </lineage>
</organism>
<dbReference type="Gene3D" id="3.40.50.2300">
    <property type="match status" value="2"/>
</dbReference>
<protein>
    <submittedName>
        <fullName evidence="6">LacI family transcriptional regulator</fullName>
    </submittedName>
</protein>
<evidence type="ECO:0000256" key="3">
    <source>
        <dbReference type="ARBA" id="ARBA00023125"/>
    </source>
</evidence>
<dbReference type="AlphaFoldDB" id="A0A2Y9BID4"/>
<evidence type="ECO:0000313" key="6">
    <source>
        <dbReference type="EMBL" id="PWJ28955.1"/>
    </source>
</evidence>
<dbReference type="GO" id="GO:0000976">
    <property type="term" value="F:transcription cis-regulatory region binding"/>
    <property type="evidence" value="ECO:0007669"/>
    <property type="project" value="TreeGrafter"/>
</dbReference>
<dbReference type="PROSITE" id="PS50932">
    <property type="entry name" value="HTH_LACI_2"/>
    <property type="match status" value="1"/>
</dbReference>
<evidence type="ECO:0000256" key="4">
    <source>
        <dbReference type="ARBA" id="ARBA00023163"/>
    </source>
</evidence>
<dbReference type="CDD" id="cd06267">
    <property type="entry name" value="PBP1_LacI_sugar_binding-like"/>
    <property type="match status" value="1"/>
</dbReference>
<dbReference type="InterPro" id="IPR028082">
    <property type="entry name" value="Peripla_BP_I"/>
</dbReference>
<sequence>MAVKLSDVAEKAGVSLTTVSRVINYDKTMNVSKETEEKIWESVRELGYKVKKRKTKSQTNSRTKNIGYIVTKDEHSFDDSYFSDIIKGIESELIAQKCNLSFALSAEEFSDSAVREKGEPSACDGVIFIGDVPIEIYEYFYEKQIPAVEMFRGYGRFQNDKISLNFESTVYSIIQRLIDLGHSQIVYIGDISGYTPDKIRILEYEDRFRGYAMAMLANNRQLNPSLLLNINWDMENAYMEMKKLLTSTADITAVFAANDRMAIGAMRAIQELGYSIPEDISIIGCDNIEFSQYVNPPLTTISYPREELGQEAVRILLDKLHLKSPVDNPCIRNVIFSTHIVERKTIAPQTLSIV</sequence>
<keyword evidence="1" id="KW-0678">Repressor</keyword>
<dbReference type="SMART" id="SM00354">
    <property type="entry name" value="HTH_LACI"/>
    <property type="match status" value="1"/>
</dbReference>
<dbReference type="Gene3D" id="1.10.260.40">
    <property type="entry name" value="lambda repressor-like DNA-binding domains"/>
    <property type="match status" value="1"/>
</dbReference>
<keyword evidence="7" id="KW-1185">Reference proteome</keyword>
<name>A0A2Y9BID4_9FIRM</name>
<dbReference type="PANTHER" id="PTHR30146">
    <property type="entry name" value="LACI-RELATED TRANSCRIPTIONAL REPRESSOR"/>
    <property type="match status" value="1"/>
</dbReference>
<dbReference type="Pfam" id="PF13377">
    <property type="entry name" value="Peripla_BP_3"/>
    <property type="match status" value="1"/>
</dbReference>
<evidence type="ECO:0000259" key="5">
    <source>
        <dbReference type="PROSITE" id="PS50932"/>
    </source>
</evidence>
<dbReference type="SUPFAM" id="SSF47413">
    <property type="entry name" value="lambda repressor-like DNA-binding domains"/>
    <property type="match status" value="1"/>
</dbReference>
<dbReference type="PRINTS" id="PR00036">
    <property type="entry name" value="HTHLACI"/>
</dbReference>
<feature type="domain" description="HTH lacI-type" evidence="5">
    <location>
        <begin position="3"/>
        <end position="59"/>
    </location>
</feature>
<dbReference type="PROSITE" id="PS00356">
    <property type="entry name" value="HTH_LACI_1"/>
    <property type="match status" value="1"/>
</dbReference>
<dbReference type="PANTHER" id="PTHR30146:SF148">
    <property type="entry name" value="HTH-TYPE TRANSCRIPTIONAL REPRESSOR PURR-RELATED"/>
    <property type="match status" value="1"/>
</dbReference>
<dbReference type="InterPro" id="IPR010982">
    <property type="entry name" value="Lambda_DNA-bd_dom_sf"/>
</dbReference>